<accession>A0A845L0W5</accession>
<keyword evidence="3" id="KW-1185">Reference proteome</keyword>
<proteinExistence type="predicted"/>
<dbReference type="SUPFAM" id="SSF53300">
    <property type="entry name" value="vWA-like"/>
    <property type="match status" value="1"/>
</dbReference>
<dbReference type="EMBL" id="WXEY01000010">
    <property type="protein sequence ID" value="MZP30117.1"/>
    <property type="molecule type" value="Genomic_DNA"/>
</dbReference>
<gene>
    <name evidence="2" type="ORF">GTO91_10400</name>
</gene>
<dbReference type="AlphaFoldDB" id="A0A845L0W5"/>
<dbReference type="Proteomes" id="UP000463470">
    <property type="component" value="Unassembled WGS sequence"/>
</dbReference>
<evidence type="ECO:0000259" key="1">
    <source>
        <dbReference type="PROSITE" id="PS50234"/>
    </source>
</evidence>
<dbReference type="InterPro" id="IPR008947">
    <property type="entry name" value="PLipase_C/P1_nuclease_dom_sf"/>
</dbReference>
<reference evidence="2 3" key="1">
    <citation type="submission" date="2020-01" db="EMBL/GenBank/DDBJ databases">
        <title>Whole-genome sequence of Heliobacterium undosum DSM 13378.</title>
        <authorList>
            <person name="Kyndt J.A."/>
            <person name="Meyer T.E."/>
        </authorList>
    </citation>
    <scope>NUCLEOTIDE SEQUENCE [LARGE SCALE GENOMIC DNA]</scope>
    <source>
        <strain evidence="2 3">DSM 13378</strain>
    </source>
</reference>
<comment type="caution">
    <text evidence="2">The sequence shown here is derived from an EMBL/GenBank/DDBJ whole genome shotgun (WGS) entry which is preliminary data.</text>
</comment>
<dbReference type="RefSeq" id="WP_161258651.1">
    <property type="nucleotide sequence ID" value="NZ_WXEY01000010.1"/>
</dbReference>
<dbReference type="Gene3D" id="1.10.575.10">
    <property type="entry name" value="P1 Nuclease"/>
    <property type="match status" value="1"/>
</dbReference>
<dbReference type="SUPFAM" id="SSF48537">
    <property type="entry name" value="Phospholipase C/P1 nuclease"/>
    <property type="match status" value="1"/>
</dbReference>
<evidence type="ECO:0000313" key="2">
    <source>
        <dbReference type="EMBL" id="MZP30117.1"/>
    </source>
</evidence>
<evidence type="ECO:0000313" key="3">
    <source>
        <dbReference type="Proteomes" id="UP000463470"/>
    </source>
</evidence>
<feature type="domain" description="VWFA" evidence="1">
    <location>
        <begin position="506"/>
        <end position="675"/>
    </location>
</feature>
<name>A0A845L0W5_9FIRM</name>
<dbReference type="PANTHER" id="PTHR10579:SF43">
    <property type="entry name" value="ZINC FINGER (C3HC4-TYPE RING FINGER) FAMILY PROTEIN"/>
    <property type="match status" value="1"/>
</dbReference>
<dbReference type="SMART" id="SM00327">
    <property type="entry name" value="VWA"/>
    <property type="match status" value="1"/>
</dbReference>
<dbReference type="PROSITE" id="PS50234">
    <property type="entry name" value="VWFA"/>
    <property type="match status" value="1"/>
</dbReference>
<dbReference type="PANTHER" id="PTHR10579">
    <property type="entry name" value="CALCIUM-ACTIVATED CHLORIDE CHANNEL REGULATOR"/>
    <property type="match status" value="1"/>
</dbReference>
<dbReference type="InterPro" id="IPR002035">
    <property type="entry name" value="VWF_A"/>
</dbReference>
<dbReference type="Pfam" id="PF00092">
    <property type="entry name" value="VWA"/>
    <property type="match status" value="1"/>
</dbReference>
<dbReference type="InterPro" id="IPR036465">
    <property type="entry name" value="vWFA_dom_sf"/>
</dbReference>
<organism evidence="2 3">
    <name type="scientific">Heliomicrobium undosum</name>
    <dbReference type="NCBI Taxonomy" id="121734"/>
    <lineage>
        <taxon>Bacteria</taxon>
        <taxon>Bacillati</taxon>
        <taxon>Bacillota</taxon>
        <taxon>Clostridia</taxon>
        <taxon>Eubacteriales</taxon>
        <taxon>Heliobacteriaceae</taxon>
        <taxon>Heliomicrobium</taxon>
    </lineage>
</organism>
<dbReference type="OrthoDB" id="9805121at2"/>
<sequence length="776" mass="88123">MRYFTLFLLIACFFLNPTEGYSWGNINTHPTINEKSYDFFIDSITNSSKKYNDIKFAEIKFTGNGFDINNFTKNIGLNITEPKGLLSDRNYTMKEWLIEGGYSADIPAIDMGLRHFYDPLRKFNGTDYLTDIPGVVPNPQISAKKWALSNEWAKANDSRGSSWVKALTYYKNGMEKNDDEFFAESFRALGHTMHLVADMTQPAHVRNDGHMREEPIEDTVDTNKKYVTFASSNMQDNLLNSIFSIKESKDKGLKLENIFDLLSKYTNQNFYSDDTIYNKGDNNIDNPSILPRNKKANYDSPQFNTPGVVKGKDGISYGIRLNNDIYVPLIEEEYKSYFTRNNPTTKSYHVPIYFAREQSKYLIPLAIRANAEVINSFIPTMTLDFSVKRDERDSVLVEGLFKHHIDKDDEWKKNIGEEIKYNGMGNIIITGKDGERRIPVKFTQGYCKESIENYKKEDVIVLEVEAGGLKYRSEFSPCRKYDDLIRTKSLINQNSKYNPNRRRPVDLVIILDSSGSMKESDKNSLRKKAANYLVDELASIDRVSIVDFDDSALVRASMSNNKDALHSAIDAIDSSGGTNIGRGIEVAIKEFHKVGWIDDRSQLAILLTDGNDENGQPSVLEAQVDAAYSNWLHIYTIGLGETHNKELLSKIANDTGGEYFVVRDASLIETTFDQIALSRNINLTKDTDKDGISDWAERKGFVLLQPEDGQEIPIKPTDPYNTDSDHDGYSDKQELGDIFINSSNRELYVVGLIDGCNKYLPYSSDPNDPNKIPRSN</sequence>
<dbReference type="InterPro" id="IPR051266">
    <property type="entry name" value="CLCR"/>
</dbReference>
<dbReference type="GO" id="GO:0016788">
    <property type="term" value="F:hydrolase activity, acting on ester bonds"/>
    <property type="evidence" value="ECO:0007669"/>
    <property type="project" value="InterPro"/>
</dbReference>
<dbReference type="Gene3D" id="3.40.50.410">
    <property type="entry name" value="von Willebrand factor, type A domain"/>
    <property type="match status" value="1"/>
</dbReference>
<protein>
    <submittedName>
        <fullName evidence="2">VWA domain-containing protein</fullName>
    </submittedName>
</protein>